<keyword evidence="1" id="KW-1133">Transmembrane helix</keyword>
<dbReference type="Pfam" id="PF13487">
    <property type="entry name" value="HD_5"/>
    <property type="match status" value="1"/>
</dbReference>
<accession>A0A1H9FTM4</accession>
<dbReference type="AlphaFoldDB" id="A0A1H9FTM4"/>
<dbReference type="InterPro" id="IPR052020">
    <property type="entry name" value="Cyclic_di-GMP/3'3'-cGAMP_PDE"/>
</dbReference>
<dbReference type="GO" id="GO:0016301">
    <property type="term" value="F:kinase activity"/>
    <property type="evidence" value="ECO:0007669"/>
    <property type="project" value="UniProtKB-KW"/>
</dbReference>
<evidence type="ECO:0000313" key="3">
    <source>
        <dbReference type="EMBL" id="SEQ40853.1"/>
    </source>
</evidence>
<keyword evidence="1" id="KW-0472">Membrane</keyword>
<feature type="transmembrane region" description="Helical" evidence="1">
    <location>
        <begin position="65"/>
        <end position="83"/>
    </location>
</feature>
<sequence length="571" mass="65375">MMDLRIIYLIALFISLVALYIYYEFNSNNLNKNYLTLFLTTFVSNFGYAMSVHADTLEGALSGNLLSYIGSIFTILFGLVVVIDMCHKRFYFILRFGLVITATVISILLATTKETGFFFSDPYIIKQYGLTLIKFKMGPAMILYIGFLALINLSAILTVIHSIFTKKNVSKKSLQILLCMLIFGTMAYIIPISLGTRINLMPYTYIIMEAFFLYFSAKTNTYDLQLNLLNVYKNRTGYGYIAFDNKKRFLGCDTFALTFFPKLGDLSLDSYIPKSYSNIIENLHYKDPKWEWNEHCNEDFRIQYGNKAGICTIHRISTSRMKMGYFLELRDDTEQQNYIKGLNSFNKELSHLVKEKTEQVTDMQDSIIRGIATMVESRDNSTGGHILRTSDCIQIFAEELLKHKEITIISPEFCKLLVKAAPMHDLGKIAVDDSILRKPGKFTPEEYEKMKEHPAKGAVIVEKVLTGIDNEDFRKIAVNVAHYHHEKWDGTGYPEKLSGEAIPLEARIMALADVFDALVSKRCYKEAKSFDEAFEIIRNDLGKHFDPVMGAIFIDCRPQLETYYSSTINEI</sequence>
<name>A0A1H9FTM4_9SPIR</name>
<feature type="domain" description="HD-GYP" evidence="2">
    <location>
        <begin position="360"/>
        <end position="569"/>
    </location>
</feature>
<feature type="transmembrane region" description="Helical" evidence="1">
    <location>
        <begin position="35"/>
        <end position="53"/>
    </location>
</feature>
<dbReference type="PANTHER" id="PTHR45228">
    <property type="entry name" value="CYCLIC DI-GMP PHOSPHODIESTERASE TM_0186-RELATED"/>
    <property type="match status" value="1"/>
</dbReference>
<evidence type="ECO:0000259" key="2">
    <source>
        <dbReference type="PROSITE" id="PS51832"/>
    </source>
</evidence>
<protein>
    <submittedName>
        <fullName evidence="3">N-terminal 7TM region of histidine kinase</fullName>
    </submittedName>
</protein>
<dbReference type="SUPFAM" id="SSF109604">
    <property type="entry name" value="HD-domain/PDEase-like"/>
    <property type="match status" value="1"/>
</dbReference>
<dbReference type="InterPro" id="IPR031621">
    <property type="entry name" value="HisKA_7TM"/>
</dbReference>
<dbReference type="PANTHER" id="PTHR45228:SF5">
    <property type="entry name" value="CYCLIC DI-GMP PHOSPHODIESTERASE VC_1348-RELATED"/>
    <property type="match status" value="1"/>
</dbReference>
<dbReference type="InterPro" id="IPR003607">
    <property type="entry name" value="HD/PDEase_dom"/>
</dbReference>
<keyword evidence="1" id="KW-0812">Transmembrane</keyword>
<dbReference type="EMBL" id="FOFU01000004">
    <property type="protein sequence ID" value="SEQ40853.1"/>
    <property type="molecule type" value="Genomic_DNA"/>
</dbReference>
<dbReference type="PROSITE" id="PS51832">
    <property type="entry name" value="HD_GYP"/>
    <property type="match status" value="1"/>
</dbReference>
<feature type="transmembrane region" description="Helical" evidence="1">
    <location>
        <begin position="6"/>
        <end position="23"/>
    </location>
</feature>
<keyword evidence="3" id="KW-0418">Kinase</keyword>
<dbReference type="Pfam" id="PF16927">
    <property type="entry name" value="HisKA_7TM"/>
    <property type="match status" value="1"/>
</dbReference>
<dbReference type="InterPro" id="IPR037522">
    <property type="entry name" value="HD_GYP_dom"/>
</dbReference>
<feature type="transmembrane region" description="Helical" evidence="1">
    <location>
        <begin position="176"/>
        <end position="194"/>
    </location>
</feature>
<organism evidence="3 4">
    <name type="scientific">Treponema bryantii</name>
    <dbReference type="NCBI Taxonomy" id="163"/>
    <lineage>
        <taxon>Bacteria</taxon>
        <taxon>Pseudomonadati</taxon>
        <taxon>Spirochaetota</taxon>
        <taxon>Spirochaetia</taxon>
        <taxon>Spirochaetales</taxon>
        <taxon>Treponemataceae</taxon>
        <taxon>Treponema</taxon>
    </lineage>
</organism>
<reference evidence="3 4" key="1">
    <citation type="submission" date="2016-10" db="EMBL/GenBank/DDBJ databases">
        <authorList>
            <person name="de Groot N.N."/>
        </authorList>
    </citation>
    <scope>NUCLEOTIDE SEQUENCE [LARGE SCALE GENOMIC DNA]</scope>
    <source>
        <strain evidence="3 4">B25</strain>
    </source>
</reference>
<dbReference type="SMART" id="SM00471">
    <property type="entry name" value="HDc"/>
    <property type="match status" value="1"/>
</dbReference>
<keyword evidence="3" id="KW-0808">Transferase</keyword>
<feature type="transmembrane region" description="Helical" evidence="1">
    <location>
        <begin position="90"/>
        <end position="110"/>
    </location>
</feature>
<evidence type="ECO:0000313" key="4">
    <source>
        <dbReference type="Proteomes" id="UP000182360"/>
    </source>
</evidence>
<dbReference type="OrthoDB" id="9781505at2"/>
<feature type="transmembrane region" description="Helical" evidence="1">
    <location>
        <begin position="141"/>
        <end position="164"/>
    </location>
</feature>
<dbReference type="RefSeq" id="WP_074643054.1">
    <property type="nucleotide sequence ID" value="NZ_FOFU01000004.1"/>
</dbReference>
<gene>
    <name evidence="3" type="ORF">SAMN04487977_104144</name>
</gene>
<dbReference type="Gene3D" id="1.10.3210.10">
    <property type="entry name" value="Hypothetical protein af1432"/>
    <property type="match status" value="1"/>
</dbReference>
<proteinExistence type="predicted"/>
<keyword evidence="4" id="KW-1185">Reference proteome</keyword>
<dbReference type="Proteomes" id="UP000182360">
    <property type="component" value="Unassembled WGS sequence"/>
</dbReference>
<dbReference type="CDD" id="cd00077">
    <property type="entry name" value="HDc"/>
    <property type="match status" value="1"/>
</dbReference>
<dbReference type="STRING" id="163.SAMN04487775_1111"/>
<evidence type="ECO:0000256" key="1">
    <source>
        <dbReference type="SAM" id="Phobius"/>
    </source>
</evidence>